<name>A0A9W6VRE7_9ACTN</name>
<feature type="compositionally biased region" description="Basic and acidic residues" evidence="1">
    <location>
        <begin position="196"/>
        <end position="212"/>
    </location>
</feature>
<dbReference type="InterPro" id="IPR050627">
    <property type="entry name" value="Nitroreductase/BluB"/>
</dbReference>
<evidence type="ECO:0000313" key="2">
    <source>
        <dbReference type="EMBL" id="GLY75546.1"/>
    </source>
</evidence>
<sequence length="330" mass="36431">MNVTHAVSEQDTAHFLVDAAAWAPSVHNTQPWWFGTRGSTVTLHADPERRLNVADPDGREMLMSCGAALCTLRLAARRLGHSPQVRMASDPDRPGLIADVTLGPARPAGEEENRMYDQIRRRRTHRGGFRPEGLPAGLLQALRTCALDENAALRVVADPRARIALGALTEVAEQLLRQNPDYCAEMARWAPRPGSRRRDGVHEDAYPHDPGRTDPPFAQRDFARGHGWGLPADERHGAAGVVALLTTRTDERGAWLEAGQALQHVLLRAAQDGVSAAFHTQALEIPELRELIRARFCDGAHPQTIMRLGVAEREGRSVRRPPEELIRPEP</sequence>
<dbReference type="SUPFAM" id="SSF55469">
    <property type="entry name" value="FMN-dependent nitroreductase-like"/>
    <property type="match status" value="2"/>
</dbReference>
<accession>A0A9W6VRE7</accession>
<dbReference type="PANTHER" id="PTHR23026">
    <property type="entry name" value="NADPH NITROREDUCTASE"/>
    <property type="match status" value="1"/>
</dbReference>
<evidence type="ECO:0000256" key="1">
    <source>
        <dbReference type="SAM" id="MobiDB-lite"/>
    </source>
</evidence>
<dbReference type="InterPro" id="IPR000415">
    <property type="entry name" value="Nitroreductase-like"/>
</dbReference>
<comment type="caution">
    <text evidence="2">The sequence shown here is derived from an EMBL/GenBank/DDBJ whole genome shotgun (WGS) entry which is preliminary data.</text>
</comment>
<reference evidence="2" key="1">
    <citation type="submission" date="2023-03" db="EMBL/GenBank/DDBJ databases">
        <title>Actinoallomurus iriomotensis NBRC 103681.</title>
        <authorList>
            <person name="Ichikawa N."/>
            <person name="Sato H."/>
            <person name="Tonouchi N."/>
        </authorList>
    </citation>
    <scope>NUCLEOTIDE SEQUENCE</scope>
    <source>
        <strain evidence="2">NBRC 103681</strain>
    </source>
</reference>
<evidence type="ECO:0000313" key="3">
    <source>
        <dbReference type="Proteomes" id="UP001165135"/>
    </source>
</evidence>
<gene>
    <name evidence="2" type="ORF">Airi01_038130</name>
</gene>
<organism evidence="2 3">
    <name type="scientific">Actinoallomurus iriomotensis</name>
    <dbReference type="NCBI Taxonomy" id="478107"/>
    <lineage>
        <taxon>Bacteria</taxon>
        <taxon>Bacillati</taxon>
        <taxon>Actinomycetota</taxon>
        <taxon>Actinomycetes</taxon>
        <taxon>Streptosporangiales</taxon>
        <taxon>Thermomonosporaceae</taxon>
        <taxon>Actinoallomurus</taxon>
    </lineage>
</organism>
<dbReference type="EMBL" id="BSTJ01000004">
    <property type="protein sequence ID" value="GLY75546.1"/>
    <property type="molecule type" value="Genomic_DNA"/>
</dbReference>
<dbReference type="RefSeq" id="WP_285622702.1">
    <property type="nucleotide sequence ID" value="NZ_BSTJ01000004.1"/>
</dbReference>
<dbReference type="PANTHER" id="PTHR23026:SF123">
    <property type="entry name" value="NAD(P)H NITROREDUCTASE RV3131-RELATED"/>
    <property type="match status" value="1"/>
</dbReference>
<dbReference type="AlphaFoldDB" id="A0A9W6VRE7"/>
<dbReference type="Proteomes" id="UP001165135">
    <property type="component" value="Unassembled WGS sequence"/>
</dbReference>
<dbReference type="GO" id="GO:0016491">
    <property type="term" value="F:oxidoreductase activity"/>
    <property type="evidence" value="ECO:0007669"/>
    <property type="project" value="InterPro"/>
</dbReference>
<proteinExistence type="predicted"/>
<feature type="region of interest" description="Disordered" evidence="1">
    <location>
        <begin position="85"/>
        <end position="108"/>
    </location>
</feature>
<dbReference type="Gene3D" id="3.40.109.10">
    <property type="entry name" value="NADH Oxidase"/>
    <property type="match status" value="1"/>
</dbReference>
<dbReference type="NCBIfam" id="NF047509">
    <property type="entry name" value="Rv3131_FMN_oxido"/>
    <property type="match status" value="1"/>
</dbReference>
<feature type="region of interest" description="Disordered" evidence="1">
    <location>
        <begin position="191"/>
        <end position="215"/>
    </location>
</feature>
<protein>
    <submittedName>
        <fullName evidence="2">NAD(P)H nitroreductase</fullName>
    </submittedName>
</protein>